<dbReference type="EMBL" id="JBHSON010000056">
    <property type="protein sequence ID" value="MFC5750657.1"/>
    <property type="molecule type" value="Genomic_DNA"/>
</dbReference>
<reference evidence="10" key="1">
    <citation type="journal article" date="2019" name="Int. J. Syst. Evol. Microbiol.">
        <title>The Global Catalogue of Microorganisms (GCM) 10K type strain sequencing project: providing services to taxonomists for standard genome sequencing and annotation.</title>
        <authorList>
            <consortium name="The Broad Institute Genomics Platform"/>
            <consortium name="The Broad Institute Genome Sequencing Center for Infectious Disease"/>
            <person name="Wu L."/>
            <person name="Ma J."/>
        </authorList>
    </citation>
    <scope>NUCLEOTIDE SEQUENCE [LARGE SCALE GENOMIC DNA]</scope>
    <source>
        <strain evidence="10">KCTC 42087</strain>
    </source>
</reference>
<dbReference type="SUPFAM" id="SSF56176">
    <property type="entry name" value="FAD-binding/transporter-associated domain-like"/>
    <property type="match status" value="1"/>
</dbReference>
<keyword evidence="10" id="KW-1185">Reference proteome</keyword>
<dbReference type="InterPro" id="IPR002346">
    <property type="entry name" value="Mopterin_DH_FAD-bd"/>
</dbReference>
<dbReference type="PROSITE" id="PS51387">
    <property type="entry name" value="FAD_PCMH"/>
    <property type="match status" value="1"/>
</dbReference>
<dbReference type="InterPro" id="IPR036856">
    <property type="entry name" value="Ald_Oxase/Xan_DH_a/b_sf"/>
</dbReference>
<dbReference type="RefSeq" id="WP_378286411.1">
    <property type="nucleotide sequence ID" value="NZ_JBHSON010000056.1"/>
</dbReference>
<proteinExistence type="predicted"/>
<comment type="cofactor">
    <cofactor evidence="6">
        <name>[2Fe-2S] cluster</name>
        <dbReference type="ChEBI" id="CHEBI:190135"/>
    </cofactor>
</comment>
<dbReference type="InterPro" id="IPR000674">
    <property type="entry name" value="Ald_Oxase/Xan_DH_a/b"/>
</dbReference>
<evidence type="ECO:0000256" key="5">
    <source>
        <dbReference type="ARBA" id="ARBA00023014"/>
    </source>
</evidence>
<name>A0ABW1A7H4_9ACTN</name>
<accession>A0ABW1A7H4</accession>
<dbReference type="Pfam" id="PF02738">
    <property type="entry name" value="MoCoBD_1"/>
    <property type="match status" value="1"/>
</dbReference>
<dbReference type="InterPro" id="IPR037165">
    <property type="entry name" value="AldOxase/xan_DH_Mopterin-bd_sf"/>
</dbReference>
<dbReference type="Gene3D" id="3.90.1170.50">
    <property type="entry name" value="Aldehyde oxidase/xanthine dehydrogenase, a/b hammerhead"/>
    <property type="match status" value="1"/>
</dbReference>
<keyword evidence="3" id="KW-0560">Oxidoreductase</keyword>
<keyword evidence="5" id="KW-0411">Iron-sulfur</keyword>
<dbReference type="SUPFAM" id="SSF56003">
    <property type="entry name" value="Molybdenum cofactor-binding domain"/>
    <property type="match status" value="1"/>
</dbReference>
<dbReference type="InterPro" id="IPR016167">
    <property type="entry name" value="FAD-bd_PCMH_sub1"/>
</dbReference>
<dbReference type="Gene3D" id="3.30.465.10">
    <property type="match status" value="1"/>
</dbReference>
<dbReference type="Gene3D" id="3.30.365.10">
    <property type="entry name" value="Aldehyde oxidase/xanthine dehydrogenase, molybdopterin binding domain"/>
    <property type="match status" value="4"/>
</dbReference>
<sequence length="990" mass="103250">MSRRTPNGPGSGLRVGSSGVRPDAAAKLAGDFPYATGLHAPGELHGVTVRSTIASARLDGVRVDAAMRVPGARLVLTAGDVPGSRLLGLKVADTPVLAIDRIRYAGEPIAFAVAETAEAARRMAELVEPVIRPTEPLLDPFLALEAGAPLVGPASNLVTELDLRHGDGLHGPVKVGARWRTGRQDAAFLAPEAGLATPGPDGSVVLDVATQDVHEDRRSIALALGLPPEKVLVRLAGVGGAFGGREDITLHVHLCLAALRTGRPVRAVYGRAESLKAHPHRHPATMDYTLSADHDGRLVALDAEILLDGGAYASTSLPICKIVHYFAAGPYRIPSVRVRTRAVYTNNPVSGALRGFGATQVCFGIESTIDLLAAELGLDPRALRHRNLLSRNEPLSTSHQPLTGTASPSAVLSALDDVPLPSGTARHDTSRRGVGYAIGVKSAGLGDGRPDPAGIRLRLDATGLTILSAAAEVGQGVGSVLTRIAGSHFPGIPVRLDDATTRLPDAGGSKASRQSMASGGAADLACRQLLARLTELAEARGRPHWQTIGLPELLGGTVLNAEVTNPGMATEEADKVSGTGTLHQAFQLVAHRAVVDVDVELGTARLVQLVVAQDVGRAIDPVGVRGQLIGGSVQGAGLALFEEIPVDAEGRPEVTGFGDYLLPTAGDVPEVIAVPLENADERLAFGAKGIGEGPLVSSPAAVAAALRAAAGTPVNSIPAGRTHRVPRDHARSAPGAESRTARPGVVLRPRTWAEAEAMYREHPDAIVLAGGTALLPRFNTGTLRPTTLIPLSGIAPEPPRIREGRIRFDARTTVHRARTIAHLLPEDVGWFATAAVRRRATIVGNLLAAEGGRRDLAVPLLATGAVLITPEGAVGLDEVLSGTDPGLVIAVEADIPRRLRYARTGVRPTVAAPEAAVAIAWPRRSAPAGPAAHAPRVRLVARLRTARPERLHDAERLLAQRAPLDEVAAACAERSHLFGVLVRRVLEATP</sequence>
<evidence type="ECO:0000256" key="7">
    <source>
        <dbReference type="SAM" id="MobiDB-lite"/>
    </source>
</evidence>
<dbReference type="Pfam" id="PF20256">
    <property type="entry name" value="MoCoBD_2"/>
    <property type="match status" value="1"/>
</dbReference>
<dbReference type="InterPro" id="IPR016166">
    <property type="entry name" value="FAD-bd_PCMH"/>
</dbReference>
<dbReference type="SUPFAM" id="SSF54665">
    <property type="entry name" value="CO dehydrogenase molybdoprotein N-domain-like"/>
    <property type="match status" value="1"/>
</dbReference>
<dbReference type="InterPro" id="IPR036318">
    <property type="entry name" value="FAD-bd_PCMH-like_sf"/>
</dbReference>
<evidence type="ECO:0000256" key="2">
    <source>
        <dbReference type="ARBA" id="ARBA00022723"/>
    </source>
</evidence>
<evidence type="ECO:0000256" key="3">
    <source>
        <dbReference type="ARBA" id="ARBA00023002"/>
    </source>
</evidence>
<evidence type="ECO:0000256" key="4">
    <source>
        <dbReference type="ARBA" id="ARBA00023004"/>
    </source>
</evidence>
<evidence type="ECO:0000313" key="10">
    <source>
        <dbReference type="Proteomes" id="UP001596074"/>
    </source>
</evidence>
<dbReference type="InterPro" id="IPR008274">
    <property type="entry name" value="AldOxase/xan_DH_MoCoBD1"/>
</dbReference>
<feature type="region of interest" description="Disordered" evidence="7">
    <location>
        <begin position="715"/>
        <end position="743"/>
    </location>
</feature>
<evidence type="ECO:0000259" key="8">
    <source>
        <dbReference type="PROSITE" id="PS51387"/>
    </source>
</evidence>
<dbReference type="Proteomes" id="UP001596074">
    <property type="component" value="Unassembled WGS sequence"/>
</dbReference>
<dbReference type="Pfam" id="PF01315">
    <property type="entry name" value="Ald_Xan_dh_C"/>
    <property type="match status" value="1"/>
</dbReference>
<protein>
    <submittedName>
        <fullName evidence="9">Molybdopterin cofactor-binding domain-containing protein</fullName>
    </submittedName>
</protein>
<gene>
    <name evidence="9" type="ORF">ACFPZN_33975</name>
</gene>
<organism evidence="9 10">
    <name type="scientific">Actinomadura rugatobispora</name>
    <dbReference type="NCBI Taxonomy" id="1994"/>
    <lineage>
        <taxon>Bacteria</taxon>
        <taxon>Bacillati</taxon>
        <taxon>Actinomycetota</taxon>
        <taxon>Actinomycetes</taxon>
        <taxon>Streptosporangiales</taxon>
        <taxon>Thermomonosporaceae</taxon>
        <taxon>Actinomadura</taxon>
    </lineage>
</organism>
<feature type="domain" description="FAD-binding PCMH-type" evidence="8">
    <location>
        <begin position="739"/>
        <end position="900"/>
    </location>
</feature>
<dbReference type="InterPro" id="IPR016169">
    <property type="entry name" value="FAD-bd_PCMH_sub2"/>
</dbReference>
<evidence type="ECO:0000256" key="6">
    <source>
        <dbReference type="ARBA" id="ARBA00034078"/>
    </source>
</evidence>
<dbReference type="Gene3D" id="3.30.43.10">
    <property type="entry name" value="Uridine Diphospho-n-acetylenolpyruvylglucosamine Reductase, domain 2"/>
    <property type="match status" value="1"/>
</dbReference>
<dbReference type="PANTHER" id="PTHR11908:SF157">
    <property type="entry name" value="XANTHINE DEHYDROGENASE SUBUNIT D-RELATED"/>
    <property type="match status" value="1"/>
</dbReference>
<dbReference type="PANTHER" id="PTHR11908">
    <property type="entry name" value="XANTHINE DEHYDROGENASE"/>
    <property type="match status" value="1"/>
</dbReference>
<dbReference type="SMART" id="SM01008">
    <property type="entry name" value="Ald_Xan_dh_C"/>
    <property type="match status" value="1"/>
</dbReference>
<keyword evidence="2" id="KW-0479">Metal-binding</keyword>
<keyword evidence="4" id="KW-0408">Iron</keyword>
<dbReference type="Pfam" id="PF00941">
    <property type="entry name" value="FAD_binding_5"/>
    <property type="match status" value="1"/>
</dbReference>
<dbReference type="InterPro" id="IPR016208">
    <property type="entry name" value="Ald_Oxase/xanthine_DH-like"/>
</dbReference>
<dbReference type="InterPro" id="IPR046867">
    <property type="entry name" value="AldOxase/xan_DH_MoCoBD2"/>
</dbReference>
<evidence type="ECO:0000256" key="1">
    <source>
        <dbReference type="ARBA" id="ARBA00022714"/>
    </source>
</evidence>
<comment type="caution">
    <text evidence="9">The sequence shown here is derived from an EMBL/GenBank/DDBJ whole genome shotgun (WGS) entry which is preliminary data.</text>
</comment>
<evidence type="ECO:0000313" key="9">
    <source>
        <dbReference type="EMBL" id="MFC5750657.1"/>
    </source>
</evidence>
<keyword evidence="1" id="KW-0001">2Fe-2S</keyword>